<dbReference type="Gene3D" id="1.25.70.10">
    <property type="entry name" value="Transcription termination factor 3, mitochondrial"/>
    <property type="match status" value="1"/>
</dbReference>
<evidence type="ECO:0000256" key="2">
    <source>
        <dbReference type="ARBA" id="ARBA00022472"/>
    </source>
</evidence>
<evidence type="ECO:0000313" key="4">
    <source>
        <dbReference type="EMBL" id="KCW85265.1"/>
    </source>
</evidence>
<dbReference type="PANTHER" id="PTHR13068:SF166">
    <property type="entry name" value="TRANSCRIPTION TERMINATION FACTOR MTERF15, MITOCHONDRIAL-LIKE"/>
    <property type="match status" value="1"/>
</dbReference>
<name>A0A059D4W4_EUCGR</name>
<keyword evidence="3" id="KW-0809">Transit peptide</keyword>
<dbReference type="GO" id="GO:0009507">
    <property type="term" value="C:chloroplast"/>
    <property type="evidence" value="ECO:0000318"/>
    <property type="project" value="GO_Central"/>
</dbReference>
<gene>
    <name evidence="4" type="ORF">EUGRSUZ_B02115</name>
</gene>
<dbReference type="PANTHER" id="PTHR13068">
    <property type="entry name" value="CGI-12 PROTEIN-RELATED"/>
    <property type="match status" value="1"/>
</dbReference>
<reference evidence="4" key="1">
    <citation type="submission" date="2013-07" db="EMBL/GenBank/DDBJ databases">
        <title>The genome of Eucalyptus grandis.</title>
        <authorList>
            <person name="Schmutz J."/>
            <person name="Hayes R."/>
            <person name="Myburg A."/>
            <person name="Tuskan G."/>
            <person name="Grattapaglia D."/>
            <person name="Rokhsar D.S."/>
        </authorList>
    </citation>
    <scope>NUCLEOTIDE SEQUENCE</scope>
    <source>
        <tissue evidence="4">Leaf extractions</tissue>
    </source>
</reference>
<sequence>MFIAGRFDPMLVNLARRALLQARSGALALPAAGAQPPPLLRQSSTSSEPRYFTVLYLVNACGLSPESAVSASRRICFESPSRPDSVLGLLRKRGFSRTQIADVVGRYPGVLLASLDAILLPKIEFLGSRGFSDSDIVRVVSAAPSLLARSLENHLRPTLDYIVELVQSGEDAVAAIKRCPRMLYDDPGVLLIPKIATLRENGVPPANIRHLVLYHGKIFLASPEQFAEAVNRVKALGFEPSKVGFVTALHVIRGLSEPSWQRKIGVYGKWGWSEEEVALAFRRHPWCMAASESKITEVMNFFVNEMGLDSLHIAQRPVVISLSLRKRIIPRCSVFRVLLSKGLVHTHSLATSLIVPESRFIKEFVTCYLRKAPQLLDLYKEKMGLAS</sequence>
<proteinExistence type="inferred from homology"/>
<keyword evidence="2" id="KW-0805">Transcription regulation</keyword>
<dbReference type="OrthoDB" id="637682at2759"/>
<dbReference type="eggNOG" id="KOG1267">
    <property type="taxonomic scope" value="Eukaryota"/>
</dbReference>
<dbReference type="AlphaFoldDB" id="A0A059D4W4"/>
<dbReference type="EMBL" id="KK198754">
    <property type="protein sequence ID" value="KCW85265.1"/>
    <property type="molecule type" value="Genomic_DNA"/>
</dbReference>
<dbReference type="InterPro" id="IPR003690">
    <property type="entry name" value="MTERF"/>
</dbReference>
<evidence type="ECO:0000256" key="1">
    <source>
        <dbReference type="ARBA" id="ARBA00007692"/>
    </source>
</evidence>
<dbReference type="Gramene" id="KCW85265">
    <property type="protein sequence ID" value="KCW85265"/>
    <property type="gene ID" value="EUGRSUZ_B02115"/>
</dbReference>
<comment type="similarity">
    <text evidence="1">Belongs to the mTERF family.</text>
</comment>
<protein>
    <submittedName>
        <fullName evidence="4">Uncharacterized protein</fullName>
    </submittedName>
</protein>
<keyword evidence="2" id="KW-0804">Transcription</keyword>
<dbReference type="KEGG" id="egr:104432510"/>
<dbReference type="FunFam" id="1.25.70.10:FF:000001">
    <property type="entry name" value="Mitochondrial transcription termination factor-like"/>
    <property type="match status" value="1"/>
</dbReference>
<dbReference type="Pfam" id="PF02536">
    <property type="entry name" value="mTERF"/>
    <property type="match status" value="2"/>
</dbReference>
<dbReference type="GO" id="GO:0009658">
    <property type="term" value="P:chloroplast organization"/>
    <property type="evidence" value="ECO:0000318"/>
    <property type="project" value="GO_Central"/>
</dbReference>
<evidence type="ECO:0000256" key="3">
    <source>
        <dbReference type="ARBA" id="ARBA00022946"/>
    </source>
</evidence>
<dbReference type="FunCoup" id="A0A059D4W4">
    <property type="interactions" value="372"/>
</dbReference>
<keyword evidence="2" id="KW-0806">Transcription termination</keyword>
<dbReference type="GO" id="GO:0003676">
    <property type="term" value="F:nucleic acid binding"/>
    <property type="evidence" value="ECO:0007669"/>
    <property type="project" value="InterPro"/>
</dbReference>
<dbReference type="OMA" id="IRPTCAK"/>
<dbReference type="InParanoid" id="A0A059D4W4"/>
<organism evidence="4">
    <name type="scientific">Eucalyptus grandis</name>
    <name type="common">Flooded gum</name>
    <dbReference type="NCBI Taxonomy" id="71139"/>
    <lineage>
        <taxon>Eukaryota</taxon>
        <taxon>Viridiplantae</taxon>
        <taxon>Streptophyta</taxon>
        <taxon>Embryophyta</taxon>
        <taxon>Tracheophyta</taxon>
        <taxon>Spermatophyta</taxon>
        <taxon>Magnoliopsida</taxon>
        <taxon>eudicotyledons</taxon>
        <taxon>Gunneridae</taxon>
        <taxon>Pentapetalae</taxon>
        <taxon>rosids</taxon>
        <taxon>malvids</taxon>
        <taxon>Myrtales</taxon>
        <taxon>Myrtaceae</taxon>
        <taxon>Myrtoideae</taxon>
        <taxon>Eucalypteae</taxon>
        <taxon>Eucalyptus</taxon>
    </lineage>
</organism>
<dbReference type="SMART" id="SM00733">
    <property type="entry name" value="Mterf"/>
    <property type="match status" value="6"/>
</dbReference>
<dbReference type="GO" id="GO:0006353">
    <property type="term" value="P:DNA-templated transcription termination"/>
    <property type="evidence" value="ECO:0007669"/>
    <property type="project" value="UniProtKB-KW"/>
</dbReference>
<accession>A0A059D4W4</accession>
<dbReference type="InterPro" id="IPR038538">
    <property type="entry name" value="MTERF_sf"/>
</dbReference>